<gene>
    <name evidence="2" type="ORF">NC99_36350</name>
</gene>
<comment type="caution">
    <text evidence="2">The sequence shown here is derived from an EMBL/GenBank/DDBJ whole genome shotgun (WGS) entry which is preliminary data.</text>
</comment>
<dbReference type="STRING" id="1409788.NC99_36350"/>
<dbReference type="RefSeq" id="WP_157624991.1">
    <property type="nucleotide sequence ID" value="NZ_LGIA01000182.1"/>
</dbReference>
<dbReference type="Proteomes" id="UP000036958">
    <property type="component" value="Unassembled WGS sequence"/>
</dbReference>
<feature type="signal peptide" evidence="1">
    <location>
        <begin position="1"/>
        <end position="18"/>
    </location>
</feature>
<dbReference type="AlphaFoldDB" id="A0A0L8V538"/>
<evidence type="ECO:0000313" key="2">
    <source>
        <dbReference type="EMBL" id="KOH43551.1"/>
    </source>
</evidence>
<evidence type="ECO:0000313" key="3">
    <source>
        <dbReference type="Proteomes" id="UP000036958"/>
    </source>
</evidence>
<evidence type="ECO:0000256" key="1">
    <source>
        <dbReference type="SAM" id="SignalP"/>
    </source>
</evidence>
<dbReference type="SUPFAM" id="SSF101898">
    <property type="entry name" value="NHL repeat"/>
    <property type="match status" value="1"/>
</dbReference>
<reference evidence="3" key="1">
    <citation type="submission" date="2015-07" db="EMBL/GenBank/DDBJ databases">
        <title>Genome sequencing of Sunxiuqinia dokdonensis strain SK.</title>
        <authorList>
            <person name="Ahn S."/>
            <person name="Kim B.-C."/>
        </authorList>
    </citation>
    <scope>NUCLEOTIDE SEQUENCE [LARGE SCALE GENOMIC DNA]</scope>
    <source>
        <strain evidence="3">SK</strain>
    </source>
</reference>
<sequence>MKQIVLMSLLLVATLCLSAQSLTDLYQKESIKLVPDTEYGAGNNWDQVFETYYDTLYGKPMGNRKSLLVLPDGSVVVNHAYHNYYSKFSPDGKFVKEFKVIKSNGTPFKKTNHIDGIIGGNTFFTGLDNMGNMLCFDFDGNYKKTLKLDYMTKQMIGLPNNKIAVVGWVIWAEKFRDFVAVVDYETNEQNIIWDHFTDRCPIDEHCQLFNYSYAFEERGAIGFSTMPYSRTQGVAAPPKIANIGNKLVVAYPTTGEIRVHDLDGKLVSKDKISWAESYVSVEEQKEIQQKAIDKYKSIRNPTFASWVSAEENQKAMATILKEMEADLEKIAEPIPIPLFSTMMKDSEDNLLIFEFPKEEKANQFHVWIYDNEGTFVGQSSFVCDDYELEINPSKMVFHDGFIYSLQRLKEASGVPLRLVRFKLE</sequence>
<proteinExistence type="predicted"/>
<keyword evidence="1" id="KW-0732">Signal</keyword>
<protein>
    <recommendedName>
        <fullName evidence="4">6-bladed beta-propeller</fullName>
    </recommendedName>
</protein>
<name>A0A0L8V538_9BACT</name>
<organism evidence="2 3">
    <name type="scientific">Sunxiuqinia dokdonensis</name>
    <dbReference type="NCBI Taxonomy" id="1409788"/>
    <lineage>
        <taxon>Bacteria</taxon>
        <taxon>Pseudomonadati</taxon>
        <taxon>Bacteroidota</taxon>
        <taxon>Bacteroidia</taxon>
        <taxon>Marinilabiliales</taxon>
        <taxon>Prolixibacteraceae</taxon>
        <taxon>Sunxiuqinia</taxon>
    </lineage>
</organism>
<dbReference type="EMBL" id="LGIA01000182">
    <property type="protein sequence ID" value="KOH43551.1"/>
    <property type="molecule type" value="Genomic_DNA"/>
</dbReference>
<keyword evidence="3" id="KW-1185">Reference proteome</keyword>
<dbReference type="OrthoDB" id="1111442at2"/>
<feature type="chain" id="PRO_5005591114" description="6-bladed beta-propeller" evidence="1">
    <location>
        <begin position="19"/>
        <end position="424"/>
    </location>
</feature>
<accession>A0A0L8V538</accession>
<evidence type="ECO:0008006" key="4">
    <source>
        <dbReference type="Google" id="ProtNLM"/>
    </source>
</evidence>